<dbReference type="AlphaFoldDB" id="A0A507QXN2"/>
<dbReference type="EMBL" id="VIFY01000029">
    <property type="protein sequence ID" value="TQB74613.1"/>
    <property type="molecule type" value="Genomic_DNA"/>
</dbReference>
<dbReference type="STRING" id="5098.A0A507QXN2"/>
<feature type="region of interest" description="Disordered" evidence="1">
    <location>
        <begin position="164"/>
        <end position="191"/>
    </location>
</feature>
<evidence type="ECO:0000256" key="1">
    <source>
        <dbReference type="SAM" id="MobiDB-lite"/>
    </source>
</evidence>
<protein>
    <submittedName>
        <fullName evidence="2">Uncharacterized protein</fullName>
    </submittedName>
</protein>
<evidence type="ECO:0000313" key="3">
    <source>
        <dbReference type="Proteomes" id="UP000319663"/>
    </source>
</evidence>
<organism evidence="2 3">
    <name type="scientific">Monascus purpureus</name>
    <name type="common">Red mold</name>
    <name type="synonym">Monascus anka</name>
    <dbReference type="NCBI Taxonomy" id="5098"/>
    <lineage>
        <taxon>Eukaryota</taxon>
        <taxon>Fungi</taxon>
        <taxon>Dikarya</taxon>
        <taxon>Ascomycota</taxon>
        <taxon>Pezizomycotina</taxon>
        <taxon>Eurotiomycetes</taxon>
        <taxon>Eurotiomycetidae</taxon>
        <taxon>Eurotiales</taxon>
        <taxon>Aspergillaceae</taxon>
        <taxon>Monascus</taxon>
    </lineage>
</organism>
<feature type="compositionally biased region" description="Low complexity" evidence="1">
    <location>
        <begin position="105"/>
        <end position="115"/>
    </location>
</feature>
<comment type="caution">
    <text evidence="2">The sequence shown here is derived from an EMBL/GenBank/DDBJ whole genome shotgun (WGS) entry which is preliminary data.</text>
</comment>
<evidence type="ECO:0000313" key="2">
    <source>
        <dbReference type="EMBL" id="TQB74613.1"/>
    </source>
</evidence>
<reference evidence="2 3" key="1">
    <citation type="submission" date="2019-06" db="EMBL/GenBank/DDBJ databases">
        <title>Wine fermentation using esterase from Monascus purpureus.</title>
        <authorList>
            <person name="Geng C."/>
            <person name="Zhang Y."/>
        </authorList>
    </citation>
    <scope>NUCLEOTIDE SEQUENCE [LARGE SCALE GENOMIC DNA]</scope>
    <source>
        <strain evidence="2">HQ1</strain>
    </source>
</reference>
<feature type="region of interest" description="Disordered" evidence="1">
    <location>
        <begin position="94"/>
        <end position="124"/>
    </location>
</feature>
<dbReference type="Proteomes" id="UP000319663">
    <property type="component" value="Unassembled WGS sequence"/>
</dbReference>
<gene>
    <name evidence="2" type="ORF">MPDQ_004462</name>
</gene>
<name>A0A507QXN2_MONPU</name>
<sequence length="191" mass="20450">MIGVAVLGAALGHQSVAQRTNCFPSVQQGQIRTQRHTAYRSLVQKLRLPVEAQCELDEFPMGNLRELGNQAPQACRLVNGVANRAQGRDYSAWRRSGGHTRRTGRASATSATTGHQLPGGKFGPLNGNRGPGSGKHFIDAYGFDSQTPNSLCFASFTSTKAPGTITNTMTTDRGSRVLDDDPYVPPPPSPT</sequence>
<proteinExistence type="predicted"/>
<keyword evidence="3" id="KW-1185">Reference proteome</keyword>
<accession>A0A507QXN2</accession>